<comment type="similarity">
    <text evidence="2">Belongs to the methyltransferase superfamily. Aminoglycoside resistance family.</text>
</comment>
<dbReference type="PIRSF" id="PIRSF015852">
    <property type="entry name" value="RRNA_mtase_Grm"/>
    <property type="match status" value="1"/>
</dbReference>
<evidence type="ECO:0000256" key="6">
    <source>
        <dbReference type="ARBA" id="ARBA00022603"/>
    </source>
</evidence>
<evidence type="ECO:0000256" key="7">
    <source>
        <dbReference type="ARBA" id="ARBA00022679"/>
    </source>
</evidence>
<accession>A0A5J4KJL1</accession>
<feature type="binding site" evidence="11">
    <location>
        <begin position="100"/>
        <end position="106"/>
    </location>
    <ligand>
        <name>S-adenosyl-L-methionine</name>
        <dbReference type="ChEBI" id="CHEBI:59789"/>
    </ligand>
</feature>
<keyword evidence="6 12" id="KW-0489">Methyltransferase</keyword>
<dbReference type="EMBL" id="BKZW01000001">
    <property type="protein sequence ID" value="GER87172.1"/>
    <property type="molecule type" value="Genomic_DNA"/>
</dbReference>
<dbReference type="Proteomes" id="UP000326912">
    <property type="component" value="Unassembled WGS sequence"/>
</dbReference>
<dbReference type="AlphaFoldDB" id="A0A5J4KJL1"/>
<feature type="binding site" evidence="11">
    <location>
        <position position="156"/>
    </location>
    <ligand>
        <name>S-adenosyl-L-methionine</name>
        <dbReference type="ChEBI" id="CHEBI:59789"/>
    </ligand>
</feature>
<evidence type="ECO:0000313" key="13">
    <source>
        <dbReference type="Proteomes" id="UP000326912"/>
    </source>
</evidence>
<evidence type="ECO:0000256" key="3">
    <source>
        <dbReference type="ARBA" id="ARBA00012300"/>
    </source>
</evidence>
<dbReference type="GO" id="GO:0008649">
    <property type="term" value="F:rRNA methyltransferase activity"/>
    <property type="evidence" value="ECO:0007669"/>
    <property type="project" value="InterPro"/>
</dbReference>
<sequence>MLKTDKTLALPQLLEAVLSSSKYQDICPELVSAIGTQELVKRRNLKEAIKGTKNKLHQVGGAYLDGHDNQRLWLSSIAEARRSKDPETLKQVCRQIMAYHVSTRERLPILDDFYRTLFAQLPPIQSIIDIACGLNPLTLPWMSVTETLPLSYFAYDIYQHIMDFLAHYFTLQSISGEAHVCDVIQSCPTRRVDLALVLKVLPCLEQIDKHAAYHLLHTLNAQHIIVSYPIHSLGGRDKGMAKYYLEHFKNLVKDDDWDIQQLEFATELVFIIDTRRT</sequence>
<keyword evidence="7 12" id="KW-0808">Transferase</keyword>
<keyword evidence="8 11" id="KW-0949">S-adenosyl-L-methionine</keyword>
<reference evidence="12 13" key="1">
    <citation type="submission" date="2019-10" db="EMBL/GenBank/DDBJ databases">
        <title>Dictyobacter vulcani sp. nov., within the class Ktedonobacteria, isolated from soil of volcanic Mt. Zao.</title>
        <authorList>
            <person name="Zheng Y."/>
            <person name="Wang C.M."/>
            <person name="Sakai Y."/>
            <person name="Abe K."/>
            <person name="Yokota A."/>
            <person name="Yabe S."/>
        </authorList>
    </citation>
    <scope>NUCLEOTIDE SEQUENCE [LARGE SCALE GENOMIC DNA]</scope>
    <source>
        <strain evidence="12 13">W12</strain>
    </source>
</reference>
<comment type="caution">
    <text evidence="12">The sequence shown here is derived from an EMBL/GenBank/DDBJ whole genome shotgun (WGS) entry which is preliminary data.</text>
</comment>
<organism evidence="12 13">
    <name type="scientific">Dictyobacter vulcani</name>
    <dbReference type="NCBI Taxonomy" id="2607529"/>
    <lineage>
        <taxon>Bacteria</taxon>
        <taxon>Bacillati</taxon>
        <taxon>Chloroflexota</taxon>
        <taxon>Ktedonobacteria</taxon>
        <taxon>Ktedonobacterales</taxon>
        <taxon>Dictyobacteraceae</taxon>
        <taxon>Dictyobacter</taxon>
    </lineage>
</organism>
<evidence type="ECO:0000256" key="1">
    <source>
        <dbReference type="ARBA" id="ARBA00001643"/>
    </source>
</evidence>
<gene>
    <name evidence="12" type="ORF">KDW_13340</name>
</gene>
<keyword evidence="5" id="KW-0698">rRNA processing</keyword>
<evidence type="ECO:0000313" key="12">
    <source>
        <dbReference type="EMBL" id="GER87172.1"/>
    </source>
</evidence>
<keyword evidence="9" id="KW-0046">Antibiotic resistance</keyword>
<dbReference type="GO" id="GO:0046677">
    <property type="term" value="P:response to antibiotic"/>
    <property type="evidence" value="ECO:0007669"/>
    <property type="project" value="UniProtKB-KW"/>
</dbReference>
<dbReference type="Gene3D" id="3.40.50.150">
    <property type="entry name" value="Vaccinia Virus protein VP39"/>
    <property type="match status" value="1"/>
</dbReference>
<proteinExistence type="inferred from homology"/>
<keyword evidence="13" id="KW-1185">Reference proteome</keyword>
<feature type="binding site" evidence="11">
    <location>
        <position position="131"/>
    </location>
    <ligand>
        <name>S-adenosyl-L-methionine</name>
        <dbReference type="ChEBI" id="CHEBI:59789"/>
    </ligand>
</feature>
<dbReference type="Gene3D" id="1.10.8.10">
    <property type="entry name" value="DNA helicase RuvA subunit, C-terminal domain"/>
    <property type="match status" value="1"/>
</dbReference>
<evidence type="ECO:0000256" key="8">
    <source>
        <dbReference type="ARBA" id="ARBA00022691"/>
    </source>
</evidence>
<dbReference type="RefSeq" id="WP_151755200.1">
    <property type="nucleotide sequence ID" value="NZ_BKZW01000001.1"/>
</dbReference>
<feature type="binding site" evidence="11">
    <location>
        <begin position="182"/>
        <end position="183"/>
    </location>
    <ligand>
        <name>S-adenosyl-L-methionine</name>
        <dbReference type="ChEBI" id="CHEBI:59789"/>
    </ligand>
</feature>
<dbReference type="InterPro" id="IPR025981">
    <property type="entry name" value="rRNA_MeTrfase"/>
</dbReference>
<evidence type="ECO:0000256" key="5">
    <source>
        <dbReference type="ARBA" id="ARBA00022552"/>
    </source>
</evidence>
<dbReference type="InterPro" id="IPR010769">
    <property type="entry name" value="rRNA_MeTrfase_GmN_bac"/>
</dbReference>
<evidence type="ECO:0000256" key="4">
    <source>
        <dbReference type="ARBA" id="ARBA00015154"/>
    </source>
</evidence>
<dbReference type="InterPro" id="IPR029063">
    <property type="entry name" value="SAM-dependent_MTases_sf"/>
</dbReference>
<evidence type="ECO:0000256" key="11">
    <source>
        <dbReference type="PIRSR" id="PIRSR015852-1"/>
    </source>
</evidence>
<evidence type="ECO:0000256" key="9">
    <source>
        <dbReference type="ARBA" id="ARBA00023251"/>
    </source>
</evidence>
<name>A0A5J4KJL1_9CHLR</name>
<evidence type="ECO:0000256" key="10">
    <source>
        <dbReference type="ARBA" id="ARBA00033062"/>
    </source>
</evidence>
<dbReference type="Pfam" id="PF07091">
    <property type="entry name" value="FmrO"/>
    <property type="match status" value="1"/>
</dbReference>
<feature type="binding site" evidence="11">
    <location>
        <position position="198"/>
    </location>
    <ligand>
        <name>S-adenosyl-L-methionine</name>
        <dbReference type="ChEBI" id="CHEBI:59789"/>
    </ligand>
</feature>
<dbReference type="EC" id="2.1.1.179" evidence="3"/>
<evidence type="ECO:0000256" key="2">
    <source>
        <dbReference type="ARBA" id="ARBA00005487"/>
    </source>
</evidence>
<comment type="catalytic activity">
    <reaction evidence="1">
        <text>guanosine(1405) in 16S rRNA + S-adenosyl-L-methionine = N(7)-methylguanosine(1405) in 16S rRNA + S-adenosyl-L-homocysteine</text>
        <dbReference type="Rhea" id="RHEA:42772"/>
        <dbReference type="Rhea" id="RHEA-COMP:10225"/>
        <dbReference type="Rhea" id="RHEA-COMP:10226"/>
        <dbReference type="ChEBI" id="CHEBI:57856"/>
        <dbReference type="ChEBI" id="CHEBI:59789"/>
        <dbReference type="ChEBI" id="CHEBI:74269"/>
        <dbReference type="ChEBI" id="CHEBI:74480"/>
        <dbReference type="EC" id="2.1.1.179"/>
    </reaction>
</comment>
<protein>
    <recommendedName>
        <fullName evidence="4">16S rRNA (guanine(1405)-N(7))-methyltransferase</fullName>
        <ecNumber evidence="3">2.1.1.179</ecNumber>
    </recommendedName>
    <alternativeName>
        <fullName evidence="10">16S rRNA m7G1405 methyltransferase</fullName>
    </alternativeName>
</protein>